<feature type="compositionally biased region" description="Polar residues" evidence="2">
    <location>
        <begin position="298"/>
        <end position="319"/>
    </location>
</feature>
<evidence type="ECO:0000259" key="3">
    <source>
        <dbReference type="Pfam" id="PF16561"/>
    </source>
</evidence>
<feature type="region of interest" description="Disordered" evidence="2">
    <location>
        <begin position="167"/>
        <end position="195"/>
    </location>
</feature>
<dbReference type="GO" id="GO:0005634">
    <property type="term" value="C:nucleus"/>
    <property type="evidence" value="ECO:0007669"/>
    <property type="project" value="TreeGrafter"/>
</dbReference>
<feature type="compositionally biased region" description="Low complexity" evidence="2">
    <location>
        <begin position="368"/>
        <end position="382"/>
    </location>
</feature>
<dbReference type="SUPFAM" id="SSF81296">
    <property type="entry name" value="E set domains"/>
    <property type="match status" value="1"/>
</dbReference>
<sequence>MSVPEQHEASFRWPHQGANDVIVTGDFDAWSCAHHLSRTDSGKFEGKVPVPWGRKVAYKYIVDGRWTTTDDQPTEWDPQGFVNNVYNAPARPAPPEPSAPEAESPAAPEGTGIIPNVISSVTNAAVAMVEAIAPGTTETLQPTPAVEDEANEVVLAETAHEEVTVVESAPPEAAPEPEAQAEASPAPAPEEPTPHQDITAEAVLPQPAEQIEAAPVVPVPVLPLAAEEQDKQLETTIVEGTATSQPEAAVEPSTHTPVDAPVTNGHAEALETTVIEGTVTKESEPSVEASTHVPAPSTPETVTSNVTSNGTLVEPSTHTPAAPADKAAEPTTSNGVEAKPEAIALPQPTPAEVPLPETPAANGNGKATPAEPSSSTTTPQTSPRKDHKRAFPSFGKHRRSSSITSTSTHGADEHGVSNGSSPAGTQRKKRNSIFGKIRDIFSDAPKKTHA</sequence>
<evidence type="ECO:0000256" key="1">
    <source>
        <dbReference type="ARBA" id="ARBA00010926"/>
    </source>
</evidence>
<dbReference type="CDD" id="cd02859">
    <property type="entry name" value="E_set_AMPKbeta_like_N"/>
    <property type="match status" value="1"/>
</dbReference>
<dbReference type="Gene3D" id="2.60.40.10">
    <property type="entry name" value="Immunoglobulins"/>
    <property type="match status" value="1"/>
</dbReference>
<protein>
    <submittedName>
        <fullName evidence="4">Carbohydrate-binding module family 48 protein</fullName>
    </submittedName>
</protein>
<dbReference type="AlphaFoldDB" id="A0A9P3L8J4"/>
<dbReference type="GO" id="GO:0005737">
    <property type="term" value="C:cytoplasm"/>
    <property type="evidence" value="ECO:0007669"/>
    <property type="project" value="TreeGrafter"/>
</dbReference>
<feature type="compositionally biased region" description="Basic and acidic residues" evidence="2">
    <location>
        <begin position="436"/>
        <end position="450"/>
    </location>
</feature>
<comment type="caution">
    <text evidence="4">The sequence shown here is derived from an EMBL/GenBank/DDBJ whole genome shotgun (WGS) entry which is preliminary data.</text>
</comment>
<dbReference type="GO" id="GO:0019901">
    <property type="term" value="F:protein kinase binding"/>
    <property type="evidence" value="ECO:0007669"/>
    <property type="project" value="TreeGrafter"/>
</dbReference>
<keyword evidence="5" id="KW-1185">Reference proteome</keyword>
<dbReference type="InterPro" id="IPR014756">
    <property type="entry name" value="Ig_E-set"/>
</dbReference>
<dbReference type="GO" id="GO:0007165">
    <property type="term" value="P:signal transduction"/>
    <property type="evidence" value="ECO:0007669"/>
    <property type="project" value="TreeGrafter"/>
</dbReference>
<gene>
    <name evidence="4" type="ORF">PsYK624_008230</name>
</gene>
<name>A0A9P3L8J4_9APHY</name>
<dbReference type="GO" id="GO:0031588">
    <property type="term" value="C:nucleotide-activated protein kinase complex"/>
    <property type="evidence" value="ECO:0007669"/>
    <property type="project" value="TreeGrafter"/>
</dbReference>
<reference evidence="4 5" key="1">
    <citation type="submission" date="2021-08" db="EMBL/GenBank/DDBJ databases">
        <title>Draft Genome Sequence of Phanerochaete sordida strain YK-624.</title>
        <authorList>
            <person name="Mori T."/>
            <person name="Dohra H."/>
            <person name="Suzuki T."/>
            <person name="Kawagishi H."/>
            <person name="Hirai H."/>
        </authorList>
    </citation>
    <scope>NUCLEOTIDE SEQUENCE [LARGE SCALE GENOMIC DNA]</scope>
    <source>
        <strain evidence="4 5">YK-624</strain>
    </source>
</reference>
<organism evidence="4 5">
    <name type="scientific">Phanerochaete sordida</name>
    <dbReference type="NCBI Taxonomy" id="48140"/>
    <lineage>
        <taxon>Eukaryota</taxon>
        <taxon>Fungi</taxon>
        <taxon>Dikarya</taxon>
        <taxon>Basidiomycota</taxon>
        <taxon>Agaricomycotina</taxon>
        <taxon>Agaricomycetes</taxon>
        <taxon>Polyporales</taxon>
        <taxon>Phanerochaetaceae</taxon>
        <taxon>Phanerochaete</taxon>
    </lineage>
</organism>
<evidence type="ECO:0000256" key="2">
    <source>
        <dbReference type="SAM" id="MobiDB-lite"/>
    </source>
</evidence>
<accession>A0A9P3L8J4</accession>
<feature type="region of interest" description="Disordered" evidence="2">
    <location>
        <begin position="88"/>
        <end position="111"/>
    </location>
</feature>
<feature type="region of interest" description="Disordered" evidence="2">
    <location>
        <begin position="234"/>
        <end position="450"/>
    </location>
</feature>
<evidence type="ECO:0000313" key="4">
    <source>
        <dbReference type="EMBL" id="GJE84747.1"/>
    </source>
</evidence>
<dbReference type="PANTHER" id="PTHR10343:SF84">
    <property type="entry name" value="5'-AMP-ACTIVATED PROTEIN KINASE SUBUNIT BETA-1"/>
    <property type="match status" value="1"/>
</dbReference>
<feature type="compositionally biased region" description="Pro residues" evidence="2">
    <location>
        <begin position="347"/>
        <end position="357"/>
    </location>
</feature>
<feature type="compositionally biased region" description="Low complexity" evidence="2">
    <location>
        <begin position="167"/>
        <end position="185"/>
    </location>
</feature>
<dbReference type="Proteomes" id="UP000703269">
    <property type="component" value="Unassembled WGS sequence"/>
</dbReference>
<feature type="compositionally biased region" description="Basic residues" evidence="2">
    <location>
        <begin position="385"/>
        <end position="400"/>
    </location>
</feature>
<feature type="domain" description="AMP-activated protein kinase glycogen-binding" evidence="3">
    <location>
        <begin position="10"/>
        <end position="87"/>
    </location>
</feature>
<evidence type="ECO:0000313" key="5">
    <source>
        <dbReference type="Proteomes" id="UP000703269"/>
    </source>
</evidence>
<dbReference type="InterPro" id="IPR032640">
    <property type="entry name" value="AMPK1_CBM"/>
</dbReference>
<dbReference type="Pfam" id="PF16561">
    <property type="entry name" value="AMPK1_CBM"/>
    <property type="match status" value="1"/>
</dbReference>
<dbReference type="PANTHER" id="PTHR10343">
    <property type="entry name" value="5'-AMP-ACTIVATED PROTEIN KINASE , BETA SUBUNIT"/>
    <property type="match status" value="1"/>
</dbReference>
<proteinExistence type="inferred from homology"/>
<dbReference type="InterPro" id="IPR013783">
    <property type="entry name" value="Ig-like_fold"/>
</dbReference>
<dbReference type="OrthoDB" id="5873279at2759"/>
<comment type="similarity">
    <text evidence="1">Belongs to the 5'-AMP-activated protein kinase beta subunit family.</text>
</comment>
<dbReference type="EMBL" id="BPQB01000001">
    <property type="protein sequence ID" value="GJE84747.1"/>
    <property type="molecule type" value="Genomic_DNA"/>
</dbReference>
<dbReference type="InterPro" id="IPR050827">
    <property type="entry name" value="CRP1_MDG1_kinase"/>
</dbReference>
<feature type="compositionally biased region" description="Low complexity" evidence="2">
    <location>
        <begin position="99"/>
        <end position="109"/>
    </location>
</feature>